<keyword evidence="1" id="KW-1133">Transmembrane helix</keyword>
<proteinExistence type="predicted"/>
<protein>
    <submittedName>
        <fullName evidence="2">Uncharacterized protein</fullName>
    </submittedName>
</protein>
<evidence type="ECO:0000313" key="2">
    <source>
        <dbReference type="EMBL" id="GLC30112.1"/>
    </source>
</evidence>
<evidence type="ECO:0000256" key="1">
    <source>
        <dbReference type="SAM" id="Phobius"/>
    </source>
</evidence>
<keyword evidence="1" id="KW-0812">Transmembrane</keyword>
<keyword evidence="1" id="KW-0472">Membrane</keyword>
<dbReference type="EMBL" id="BRXR01000001">
    <property type="protein sequence ID" value="GLC30112.1"/>
    <property type="molecule type" value="Genomic_DNA"/>
</dbReference>
<gene>
    <name evidence="2" type="ORF">bsdE14_15220</name>
</gene>
<name>A0ABQ5N4H3_9CLOT</name>
<reference evidence="2 3" key="1">
    <citation type="journal article" date="2024" name="Int. J. Syst. Evol. Microbiol.">
        <title>Clostridium omnivorum sp. nov., isolated from anoxic soil under the treatment of reductive soil disinfestation.</title>
        <authorList>
            <person name="Ueki A."/>
            <person name="Tonouchi A."/>
            <person name="Kaku N."/>
            <person name="Honma S."/>
            <person name="Ueki K."/>
        </authorList>
    </citation>
    <scope>NUCLEOTIDE SEQUENCE [LARGE SCALE GENOMIC DNA]</scope>
    <source>
        <strain evidence="2 3">E14</strain>
    </source>
</reference>
<accession>A0ABQ5N4H3</accession>
<evidence type="ECO:0000313" key="3">
    <source>
        <dbReference type="Proteomes" id="UP001208567"/>
    </source>
</evidence>
<comment type="caution">
    <text evidence="2">The sequence shown here is derived from an EMBL/GenBank/DDBJ whole genome shotgun (WGS) entry which is preliminary data.</text>
</comment>
<organism evidence="2 3">
    <name type="scientific">Clostridium omnivorum</name>
    <dbReference type="NCBI Taxonomy" id="1604902"/>
    <lineage>
        <taxon>Bacteria</taxon>
        <taxon>Bacillati</taxon>
        <taxon>Bacillota</taxon>
        <taxon>Clostridia</taxon>
        <taxon>Eubacteriales</taxon>
        <taxon>Clostridiaceae</taxon>
        <taxon>Clostridium</taxon>
    </lineage>
</organism>
<feature type="transmembrane region" description="Helical" evidence="1">
    <location>
        <begin position="7"/>
        <end position="38"/>
    </location>
</feature>
<sequence>MRKLINLILGIVLLILVFRIAKVVLKLLFLAIIVFLIYDAVKKS</sequence>
<keyword evidence="3" id="KW-1185">Reference proteome</keyword>
<dbReference type="Proteomes" id="UP001208567">
    <property type="component" value="Unassembled WGS sequence"/>
</dbReference>
<dbReference type="RefSeq" id="WP_264849377.1">
    <property type="nucleotide sequence ID" value="NZ_BRXR01000001.1"/>
</dbReference>